<keyword evidence="9" id="KW-1185">Reference proteome</keyword>
<comment type="similarity">
    <text evidence="1 7">Belongs to the peptidase M2 family.</text>
</comment>
<dbReference type="PANTHER" id="PTHR10514:SF44">
    <property type="entry name" value="ANGIOTENSIN-CONVERTING ENZYME-RELATED"/>
    <property type="match status" value="1"/>
</dbReference>
<dbReference type="GO" id="GO:0005615">
    <property type="term" value="C:extracellular space"/>
    <property type="evidence" value="ECO:0007669"/>
    <property type="project" value="TreeGrafter"/>
</dbReference>
<accession>T1GT33</accession>
<feature type="binding site" evidence="5">
    <location>
        <position position="35"/>
    </location>
    <ligand>
        <name>chloride</name>
        <dbReference type="ChEBI" id="CHEBI:17996"/>
        <label>1</label>
    </ligand>
</feature>
<sequence>MRSILGGVEPAVQRSDAGFDPTAKYHIGANIEYLRYFAARVFQCQFHKALCIKARQFDESDPKSFLDNCDIYGSTEAGEVFKEFLSVGSSKNWRVVLEKFTGDRKMSAKALLDYFKPLRKWLQGEIKRLDITTGWQISDNAVGSKY</sequence>
<dbReference type="STRING" id="36166.T1GT33"/>
<dbReference type="SUPFAM" id="SSF55486">
    <property type="entry name" value="Metalloproteases ('zincins'), catalytic domain"/>
    <property type="match status" value="1"/>
</dbReference>
<evidence type="ECO:0000256" key="4">
    <source>
        <dbReference type="ARBA" id="ARBA00023180"/>
    </source>
</evidence>
<dbReference type="GO" id="GO:0006508">
    <property type="term" value="P:proteolysis"/>
    <property type="evidence" value="ECO:0007669"/>
    <property type="project" value="InterPro"/>
</dbReference>
<protein>
    <recommendedName>
        <fullName evidence="10">Angiotensin-converting enzyme</fullName>
    </recommendedName>
</protein>
<evidence type="ECO:0000256" key="1">
    <source>
        <dbReference type="ARBA" id="ARBA00008139"/>
    </source>
</evidence>
<dbReference type="Proteomes" id="UP000015102">
    <property type="component" value="Unassembled WGS sequence"/>
</dbReference>
<comment type="caution">
    <text evidence="7">Lacks conserved residue(s) required for the propagation of feature annotation.</text>
</comment>
<dbReference type="InterPro" id="IPR001548">
    <property type="entry name" value="Peptidase_M2"/>
</dbReference>
<dbReference type="GO" id="GO:0008241">
    <property type="term" value="F:peptidyl-dipeptidase activity"/>
    <property type="evidence" value="ECO:0007669"/>
    <property type="project" value="InterPro"/>
</dbReference>
<evidence type="ECO:0000256" key="5">
    <source>
        <dbReference type="PIRSR" id="PIRSR601548-2"/>
    </source>
</evidence>
<evidence type="ECO:0000313" key="8">
    <source>
        <dbReference type="EnsemblMetazoa" id="MESCA006853-PA"/>
    </source>
</evidence>
<dbReference type="PANTHER" id="PTHR10514">
    <property type="entry name" value="ANGIOTENSIN-CONVERTING ENZYME"/>
    <property type="match status" value="1"/>
</dbReference>
<keyword evidence="2" id="KW-0732">Signal</keyword>
<reference evidence="9" key="1">
    <citation type="submission" date="2013-02" db="EMBL/GenBank/DDBJ databases">
        <authorList>
            <person name="Hughes D."/>
        </authorList>
    </citation>
    <scope>NUCLEOTIDE SEQUENCE</scope>
    <source>
        <strain>Durham</strain>
        <strain evidence="9">NC isolate 2 -- Noor lab</strain>
    </source>
</reference>
<feature type="disulfide bond" evidence="6 7">
    <location>
        <begin position="51"/>
        <end position="69"/>
    </location>
</feature>
<dbReference type="EMBL" id="CAQQ02180414">
    <property type="status" value="NOT_ANNOTATED_CDS"/>
    <property type="molecule type" value="Genomic_DNA"/>
</dbReference>
<organism evidence="8 9">
    <name type="scientific">Megaselia scalaris</name>
    <name type="common">Humpbacked fly</name>
    <name type="synonym">Phora scalaris</name>
    <dbReference type="NCBI Taxonomy" id="36166"/>
    <lineage>
        <taxon>Eukaryota</taxon>
        <taxon>Metazoa</taxon>
        <taxon>Ecdysozoa</taxon>
        <taxon>Arthropoda</taxon>
        <taxon>Hexapoda</taxon>
        <taxon>Insecta</taxon>
        <taxon>Pterygota</taxon>
        <taxon>Neoptera</taxon>
        <taxon>Endopterygota</taxon>
        <taxon>Diptera</taxon>
        <taxon>Brachycera</taxon>
        <taxon>Muscomorpha</taxon>
        <taxon>Platypezoidea</taxon>
        <taxon>Phoridae</taxon>
        <taxon>Megaseliini</taxon>
        <taxon>Megaselia</taxon>
    </lineage>
</organism>
<dbReference type="GO" id="GO:0008237">
    <property type="term" value="F:metallopeptidase activity"/>
    <property type="evidence" value="ECO:0007669"/>
    <property type="project" value="InterPro"/>
</dbReference>
<keyword evidence="4" id="KW-0325">Glycoprotein</keyword>
<reference evidence="8" key="2">
    <citation type="submission" date="2015-06" db="UniProtKB">
        <authorList>
            <consortium name="EnsemblMetazoa"/>
        </authorList>
    </citation>
    <scope>IDENTIFICATION</scope>
</reference>
<keyword evidence="3 6" id="KW-1015">Disulfide bond</keyword>
<dbReference type="GO" id="GO:0005886">
    <property type="term" value="C:plasma membrane"/>
    <property type="evidence" value="ECO:0007669"/>
    <property type="project" value="TreeGrafter"/>
</dbReference>
<evidence type="ECO:0008006" key="10">
    <source>
        <dbReference type="Google" id="ProtNLM"/>
    </source>
</evidence>
<evidence type="ECO:0000313" key="9">
    <source>
        <dbReference type="Proteomes" id="UP000015102"/>
    </source>
</evidence>
<evidence type="ECO:0000256" key="7">
    <source>
        <dbReference type="PROSITE-ProRule" id="PRU01355"/>
    </source>
</evidence>
<dbReference type="HOGENOM" id="CLU_150223_0_0_1"/>
<proteinExistence type="inferred from homology"/>
<evidence type="ECO:0000256" key="2">
    <source>
        <dbReference type="ARBA" id="ARBA00022729"/>
    </source>
</evidence>
<dbReference type="EnsemblMetazoa" id="MESCA006853-RA">
    <property type="protein sequence ID" value="MESCA006853-PA"/>
    <property type="gene ID" value="MESCA006853"/>
</dbReference>
<evidence type="ECO:0000256" key="6">
    <source>
        <dbReference type="PIRSR" id="PIRSR601548-4"/>
    </source>
</evidence>
<dbReference type="Pfam" id="PF01401">
    <property type="entry name" value="Peptidase_M2"/>
    <property type="match status" value="1"/>
</dbReference>
<dbReference type="EMBL" id="CAQQ02180413">
    <property type="status" value="NOT_ANNOTATED_CDS"/>
    <property type="molecule type" value="Genomic_DNA"/>
</dbReference>
<name>T1GT33_MEGSC</name>
<dbReference type="OMA" id="MCTASRQ"/>
<evidence type="ECO:0000256" key="3">
    <source>
        <dbReference type="ARBA" id="ARBA00023157"/>
    </source>
</evidence>
<dbReference type="PROSITE" id="PS52011">
    <property type="entry name" value="PEPTIDASE_M2"/>
    <property type="match status" value="1"/>
</dbReference>
<dbReference type="AlphaFoldDB" id="T1GT33"/>